<dbReference type="Proteomes" id="UP000218160">
    <property type="component" value="Chromosome 1"/>
</dbReference>
<dbReference type="EMBL" id="CP020660">
    <property type="protein sequence ID" value="ATF09475.1"/>
    <property type="molecule type" value="Genomic_DNA"/>
</dbReference>
<keyword evidence="3" id="KW-1185">Reference proteome</keyword>
<protein>
    <submittedName>
        <fullName evidence="2">Mobile element protein</fullName>
    </submittedName>
</protein>
<reference evidence="3" key="1">
    <citation type="submission" date="2017-04" db="EMBL/GenBank/DDBJ databases">
        <title>Genome evolution of the luminous symbionts of deep sea anglerfish.</title>
        <authorList>
            <person name="Hendry T.A."/>
        </authorList>
    </citation>
    <scope>NUCLEOTIDE SEQUENCE [LARGE SCALE GENOMIC DNA]</scope>
</reference>
<gene>
    <name evidence="2" type="ORF">BTN50_0971</name>
</gene>
<dbReference type="InterPro" id="IPR002559">
    <property type="entry name" value="Transposase_11"/>
</dbReference>
<organism evidence="2 3">
    <name type="scientific">Candidatus Enterovibrio altilux</name>
    <dbReference type="NCBI Taxonomy" id="1927128"/>
    <lineage>
        <taxon>Bacteria</taxon>
        <taxon>Pseudomonadati</taxon>
        <taxon>Pseudomonadota</taxon>
        <taxon>Gammaproteobacteria</taxon>
        <taxon>Vibrionales</taxon>
        <taxon>Vibrionaceae</taxon>
        <taxon>Enterovibrio</taxon>
    </lineage>
</organism>
<dbReference type="GO" id="GO:0003677">
    <property type="term" value="F:DNA binding"/>
    <property type="evidence" value="ECO:0007669"/>
    <property type="project" value="InterPro"/>
</dbReference>
<proteinExistence type="predicted"/>
<dbReference type="AlphaFoldDB" id="A0A291B903"/>
<evidence type="ECO:0000313" key="2">
    <source>
        <dbReference type="EMBL" id="ATF09475.1"/>
    </source>
</evidence>
<name>A0A291B903_9GAMM</name>
<feature type="domain" description="Transposase IS4-like" evidence="1">
    <location>
        <begin position="5"/>
        <end position="63"/>
    </location>
</feature>
<dbReference type="Pfam" id="PF01609">
    <property type="entry name" value="DDE_Tnp_1"/>
    <property type="match status" value="1"/>
</dbReference>
<dbReference type="KEGG" id="elux:BTN50_0971"/>
<evidence type="ECO:0000313" key="3">
    <source>
        <dbReference type="Proteomes" id="UP000218160"/>
    </source>
</evidence>
<evidence type="ECO:0000259" key="1">
    <source>
        <dbReference type="Pfam" id="PF01609"/>
    </source>
</evidence>
<dbReference type="GO" id="GO:0006313">
    <property type="term" value="P:DNA transposition"/>
    <property type="evidence" value="ECO:0007669"/>
    <property type="project" value="InterPro"/>
</dbReference>
<dbReference type="GO" id="GO:0004803">
    <property type="term" value="F:transposase activity"/>
    <property type="evidence" value="ECO:0007669"/>
    <property type="project" value="InterPro"/>
</dbReference>
<accession>A0A291B903</accession>
<sequence>MKVTKHGTDGKRRVWRKLHLAVGINTHEIIAAELSTSNVTAGKVLPHLLKQTLPKSMIILADGTGGTR</sequence>